<keyword evidence="2" id="KW-1185">Reference proteome</keyword>
<protein>
    <recommendedName>
        <fullName evidence="3">Type II toxin-antitoxin system RelE/ParE family toxin</fullName>
    </recommendedName>
</protein>
<dbReference type="EMBL" id="JACGWS010000003">
    <property type="protein sequence ID" value="MBC8754267.1"/>
    <property type="molecule type" value="Genomic_DNA"/>
</dbReference>
<sequence length="92" mass="11027">MAEKVSKIVWTRQAREALTSILDYRYKNIPSARKIIRNDIISSSKEIVFIMQFQEDDIYPKYRRIIVRDYKVLYTEKKGTIYIMNVVCTKTK</sequence>
<evidence type="ECO:0000313" key="1">
    <source>
        <dbReference type="EMBL" id="MBC8754267.1"/>
    </source>
</evidence>
<dbReference type="RefSeq" id="WP_187561311.1">
    <property type="nucleotide sequence ID" value="NZ_JACGWS010000003.1"/>
</dbReference>
<accession>A0ABR7Q6W7</accession>
<dbReference type="Proteomes" id="UP000619238">
    <property type="component" value="Unassembled WGS sequence"/>
</dbReference>
<dbReference type="InterPro" id="IPR035093">
    <property type="entry name" value="RelE/ParE_toxin_dom_sf"/>
</dbReference>
<dbReference type="Gene3D" id="3.30.2310.20">
    <property type="entry name" value="RelE-like"/>
    <property type="match status" value="1"/>
</dbReference>
<reference evidence="1 2" key="1">
    <citation type="submission" date="2020-07" db="EMBL/GenBank/DDBJ databases">
        <title>Description of Kordia aestuariivivens sp. nov., isolated from a tidal flat.</title>
        <authorList>
            <person name="Park S."/>
            <person name="Yoon J.-H."/>
        </authorList>
    </citation>
    <scope>NUCLEOTIDE SEQUENCE [LARGE SCALE GENOMIC DNA]</scope>
    <source>
        <strain evidence="1 2">YSTF-M3</strain>
    </source>
</reference>
<evidence type="ECO:0008006" key="3">
    <source>
        <dbReference type="Google" id="ProtNLM"/>
    </source>
</evidence>
<evidence type="ECO:0000313" key="2">
    <source>
        <dbReference type="Proteomes" id="UP000619238"/>
    </source>
</evidence>
<comment type="caution">
    <text evidence="1">The sequence shown here is derived from an EMBL/GenBank/DDBJ whole genome shotgun (WGS) entry which is preliminary data.</text>
</comment>
<gene>
    <name evidence="1" type="ORF">H2O64_06255</name>
</gene>
<name>A0ABR7Q6W7_9FLAO</name>
<proteinExistence type="predicted"/>
<organism evidence="1 2">
    <name type="scientific">Kordia aestuariivivens</name>
    <dbReference type="NCBI Taxonomy" id="2759037"/>
    <lineage>
        <taxon>Bacteria</taxon>
        <taxon>Pseudomonadati</taxon>
        <taxon>Bacteroidota</taxon>
        <taxon>Flavobacteriia</taxon>
        <taxon>Flavobacteriales</taxon>
        <taxon>Flavobacteriaceae</taxon>
        <taxon>Kordia</taxon>
    </lineage>
</organism>